<dbReference type="Proteomes" id="UP000198744">
    <property type="component" value="Unassembled WGS sequence"/>
</dbReference>
<organism evidence="1 2">
    <name type="scientific">Syntrophus gentianae</name>
    <dbReference type="NCBI Taxonomy" id="43775"/>
    <lineage>
        <taxon>Bacteria</taxon>
        <taxon>Pseudomonadati</taxon>
        <taxon>Thermodesulfobacteriota</taxon>
        <taxon>Syntrophia</taxon>
        <taxon>Syntrophales</taxon>
        <taxon>Syntrophaceae</taxon>
        <taxon>Syntrophus</taxon>
    </lineage>
</organism>
<evidence type="ECO:0000313" key="2">
    <source>
        <dbReference type="Proteomes" id="UP000198744"/>
    </source>
</evidence>
<reference evidence="1 2" key="1">
    <citation type="submission" date="2016-10" db="EMBL/GenBank/DDBJ databases">
        <authorList>
            <person name="de Groot N.N."/>
        </authorList>
    </citation>
    <scope>NUCLEOTIDE SEQUENCE [LARGE SCALE GENOMIC DNA]</scope>
    <source>
        <strain evidence="1 2">DSM 8423</strain>
    </source>
</reference>
<dbReference type="STRING" id="43775.SAMN04489760_14617"/>
<gene>
    <name evidence="1" type="ORF">SAMN04489760_14617</name>
</gene>
<dbReference type="EMBL" id="FOBS01000046">
    <property type="protein sequence ID" value="SEM77811.1"/>
    <property type="molecule type" value="Genomic_DNA"/>
</dbReference>
<accession>A0A1H8B4H3</accession>
<dbReference type="RefSeq" id="WP_139198470.1">
    <property type="nucleotide sequence ID" value="NZ_FOBS01000046.1"/>
</dbReference>
<proteinExistence type="predicted"/>
<dbReference type="AlphaFoldDB" id="A0A1H8B4H3"/>
<keyword evidence="2" id="KW-1185">Reference proteome</keyword>
<sequence length="149" mass="16281">MECRSSVRKALLGLFCAILLIGANVTGCISLRLEKGAEGRPLPETALSLAPGKATLIEVLQVYGAPDHVGEISEGFVLAYERNAYRGLSLSVGLPLSDTVRTSADMTAHGSLIRYDTLMFFFTKEGVLNHSLLERGSRSPLWKTYWHDP</sequence>
<protein>
    <submittedName>
        <fullName evidence="1">Uncharacterized protein</fullName>
    </submittedName>
</protein>
<evidence type="ECO:0000313" key="1">
    <source>
        <dbReference type="EMBL" id="SEM77811.1"/>
    </source>
</evidence>
<name>A0A1H8B4H3_9BACT</name>